<evidence type="ECO:0000313" key="3">
    <source>
        <dbReference type="Proteomes" id="UP000515860"/>
    </source>
</evidence>
<feature type="transmembrane region" description="Helical" evidence="1">
    <location>
        <begin position="81"/>
        <end position="103"/>
    </location>
</feature>
<gene>
    <name evidence="2" type="ORF">H9Q79_14455</name>
</gene>
<feature type="transmembrane region" description="Helical" evidence="1">
    <location>
        <begin position="123"/>
        <end position="154"/>
    </location>
</feature>
<keyword evidence="1" id="KW-0812">Transmembrane</keyword>
<dbReference type="InterPro" id="IPR010540">
    <property type="entry name" value="CmpB_TMEM229"/>
</dbReference>
<feature type="transmembrane region" description="Helical" evidence="1">
    <location>
        <begin position="55"/>
        <end position="74"/>
    </location>
</feature>
<sequence>MTLQNFVYNKNTFSKKTWAAIFFGIFFSGGIFGFIYETIFYIINNGALTRRGTCFGPWIEIYGFGGLIIFIVSYGLRKKPWLVFLMSGLVCGLLEYAAGFAIYTSTGTRSWDYNTEIWNFGNIGGFICLRSVLVFAFAGLLLMYVIVPVLIWLLEKIGEKRFFILMTAVGLLFLIDILYNDVLAGIAPVTNAIEFYGKSGWYPIVTGYTMR</sequence>
<keyword evidence="3" id="KW-1185">Reference proteome</keyword>
<dbReference type="Pfam" id="PF06541">
    <property type="entry name" value="ABC_trans_CmpB"/>
    <property type="match status" value="1"/>
</dbReference>
<dbReference type="Proteomes" id="UP000515860">
    <property type="component" value="Chromosome"/>
</dbReference>
<dbReference type="KEGG" id="whj:H9Q79_14455"/>
<evidence type="ECO:0000256" key="1">
    <source>
        <dbReference type="SAM" id="Phobius"/>
    </source>
</evidence>
<feature type="transmembrane region" description="Helical" evidence="1">
    <location>
        <begin position="161"/>
        <end position="179"/>
    </location>
</feature>
<feature type="transmembrane region" description="Helical" evidence="1">
    <location>
        <begin position="20"/>
        <end position="43"/>
    </location>
</feature>
<proteinExistence type="predicted"/>
<evidence type="ECO:0000313" key="2">
    <source>
        <dbReference type="EMBL" id="QNM08077.1"/>
    </source>
</evidence>
<dbReference type="EMBL" id="CP060635">
    <property type="protein sequence ID" value="QNM08077.1"/>
    <property type="molecule type" value="Genomic_DNA"/>
</dbReference>
<keyword evidence="1" id="KW-0472">Membrane</keyword>
<dbReference type="RefSeq" id="WP_249328598.1">
    <property type="nucleotide sequence ID" value="NZ_CP060635.1"/>
</dbReference>
<name>A0A7G9GB95_9FIRM</name>
<protein>
    <submittedName>
        <fullName evidence="2">Putative ABC transporter permease</fullName>
    </submittedName>
</protein>
<keyword evidence="1" id="KW-1133">Transmembrane helix</keyword>
<reference evidence="2 3" key="1">
    <citation type="submission" date="2020-08" db="EMBL/GenBank/DDBJ databases">
        <authorList>
            <person name="Liu C."/>
            <person name="Sun Q."/>
        </authorList>
    </citation>
    <scope>NUCLEOTIDE SEQUENCE [LARGE SCALE GENOMIC DNA]</scope>
    <source>
        <strain evidence="2 3">NSJ-29</strain>
    </source>
</reference>
<dbReference type="AlphaFoldDB" id="A0A7G9GB95"/>
<accession>A0A7G9GB95</accession>
<organism evidence="2 3">
    <name type="scientific">Wansuia hejianensis</name>
    <dbReference type="NCBI Taxonomy" id="2763667"/>
    <lineage>
        <taxon>Bacteria</taxon>
        <taxon>Bacillati</taxon>
        <taxon>Bacillota</taxon>
        <taxon>Clostridia</taxon>
        <taxon>Lachnospirales</taxon>
        <taxon>Lachnospiraceae</taxon>
        <taxon>Wansuia</taxon>
    </lineage>
</organism>